<reference evidence="1 2" key="1">
    <citation type="submission" date="2024-01" db="EMBL/GenBank/DDBJ databases">
        <authorList>
            <person name="Kunselman E."/>
        </authorList>
    </citation>
    <scope>NUCLEOTIDE SEQUENCE [LARGE SCALE GENOMIC DNA]</scope>
    <source>
        <strain evidence="1">2 abalone samples</strain>
    </source>
</reference>
<gene>
    <name evidence="1" type="ORF">CAXC1_280004</name>
</gene>
<dbReference type="Proteomes" id="UP001314181">
    <property type="component" value="Unassembled WGS sequence"/>
</dbReference>
<evidence type="ECO:0000313" key="2">
    <source>
        <dbReference type="Proteomes" id="UP001314181"/>
    </source>
</evidence>
<accession>A0ABP0EW38</accession>
<evidence type="ECO:0000313" key="1">
    <source>
        <dbReference type="EMBL" id="CAK8163027.1"/>
    </source>
</evidence>
<keyword evidence="2" id="KW-1185">Reference proteome</keyword>
<dbReference type="EMBL" id="CAWVOK010000020">
    <property type="protein sequence ID" value="CAK8163027.1"/>
    <property type="molecule type" value="Genomic_DNA"/>
</dbReference>
<organism evidence="1 2">
    <name type="scientific">Candidatus Xenohaliotis californiensis</name>
    <dbReference type="NCBI Taxonomy" id="84677"/>
    <lineage>
        <taxon>Bacteria</taxon>
        <taxon>Pseudomonadati</taxon>
        <taxon>Pseudomonadota</taxon>
        <taxon>Alphaproteobacteria</taxon>
        <taxon>Rickettsiales</taxon>
        <taxon>Anaplasmataceae</taxon>
        <taxon>Candidatus Xenohaliotis</taxon>
    </lineage>
</organism>
<comment type="caution">
    <text evidence="1">The sequence shown here is derived from an EMBL/GenBank/DDBJ whole genome shotgun (WGS) entry which is preliminary data.</text>
</comment>
<sequence length="53" mass="6143">MCSSDTMLDATLRAILEFFKYGAYIIPKKITTMKHTMISSSVTRKLRLHIEHN</sequence>
<name>A0ABP0EW38_9RICK</name>
<proteinExistence type="predicted"/>
<protein>
    <submittedName>
        <fullName evidence="1">Uncharacterized protein</fullName>
    </submittedName>
</protein>